<evidence type="ECO:0000313" key="7">
    <source>
        <dbReference type="Proteomes" id="UP000437709"/>
    </source>
</evidence>
<dbReference type="InterPro" id="IPR003713">
    <property type="entry name" value="FliS"/>
</dbReference>
<sequence length="155" mass="16480">MNQAALLNRFRAEAVATATPAKLLTMLYDRLVLDLDRGIAAIAADDRAAVNTHLNHAQDIIHELRASLDLDAWDGARGLMDLYNYIFVELVSANIARDAARVTACRDLLIPLRDAWHEAAASTTANGAAVPAAPAAAPRAADAATDRRIGELGVA</sequence>
<organism evidence="6 7">
    <name type="scientific">Georgenia subflava</name>
    <dbReference type="NCBI Taxonomy" id="1622177"/>
    <lineage>
        <taxon>Bacteria</taxon>
        <taxon>Bacillati</taxon>
        <taxon>Actinomycetota</taxon>
        <taxon>Actinomycetes</taxon>
        <taxon>Micrococcales</taxon>
        <taxon>Bogoriellaceae</taxon>
        <taxon>Georgenia</taxon>
    </lineage>
</organism>
<dbReference type="EMBL" id="WHPC01000081">
    <property type="protein sequence ID" value="MPV38441.1"/>
    <property type="molecule type" value="Genomic_DNA"/>
</dbReference>
<protein>
    <submittedName>
        <fullName evidence="6">Flagellar export chaperone FliS</fullName>
    </submittedName>
</protein>
<dbReference type="RefSeq" id="WP_152193589.1">
    <property type="nucleotide sequence ID" value="NZ_VUKD01000001.1"/>
</dbReference>
<dbReference type="Proteomes" id="UP000437709">
    <property type="component" value="Unassembled WGS sequence"/>
</dbReference>
<dbReference type="PANTHER" id="PTHR34773:SF1">
    <property type="entry name" value="FLAGELLAR SECRETION CHAPERONE FLIS"/>
    <property type="match status" value="1"/>
</dbReference>
<evidence type="ECO:0000256" key="4">
    <source>
        <dbReference type="ARBA" id="ARBA00022795"/>
    </source>
</evidence>
<gene>
    <name evidence="6" type="primary">fliS</name>
    <name evidence="6" type="ORF">GB881_15590</name>
</gene>
<evidence type="ECO:0000256" key="1">
    <source>
        <dbReference type="ARBA" id="ARBA00004514"/>
    </source>
</evidence>
<keyword evidence="3" id="KW-0963">Cytoplasm</keyword>
<keyword evidence="6" id="KW-0966">Cell projection</keyword>
<evidence type="ECO:0000256" key="3">
    <source>
        <dbReference type="ARBA" id="ARBA00022490"/>
    </source>
</evidence>
<comment type="similarity">
    <text evidence="2">Belongs to the FliS family.</text>
</comment>
<dbReference type="GO" id="GO:0044780">
    <property type="term" value="P:bacterial-type flagellum assembly"/>
    <property type="evidence" value="ECO:0007669"/>
    <property type="project" value="InterPro"/>
</dbReference>
<evidence type="ECO:0000256" key="5">
    <source>
        <dbReference type="ARBA" id="ARBA00023186"/>
    </source>
</evidence>
<dbReference type="PANTHER" id="PTHR34773">
    <property type="entry name" value="FLAGELLAR SECRETION CHAPERONE FLIS"/>
    <property type="match status" value="1"/>
</dbReference>
<name>A0A6N7ELX5_9MICO</name>
<dbReference type="AlphaFoldDB" id="A0A6N7ELX5"/>
<dbReference type="GO" id="GO:0071973">
    <property type="term" value="P:bacterial-type flagellum-dependent cell motility"/>
    <property type="evidence" value="ECO:0007669"/>
    <property type="project" value="TreeGrafter"/>
</dbReference>
<dbReference type="Pfam" id="PF02561">
    <property type="entry name" value="FliS"/>
    <property type="match status" value="1"/>
</dbReference>
<comment type="caution">
    <text evidence="6">The sequence shown here is derived from an EMBL/GenBank/DDBJ whole genome shotgun (WGS) entry which is preliminary data.</text>
</comment>
<dbReference type="InterPro" id="IPR036584">
    <property type="entry name" value="FliS_sf"/>
</dbReference>
<dbReference type="SUPFAM" id="SSF101116">
    <property type="entry name" value="Flagellar export chaperone FliS"/>
    <property type="match status" value="1"/>
</dbReference>
<reference evidence="6 7" key="1">
    <citation type="submission" date="2019-10" db="EMBL/GenBank/DDBJ databases">
        <title>Georgenia wutianyii sp. nov. and Georgenia yuyongxinii sp. nov. isolated from plateau pika (Ochotona curzoniae) in the Qinghai-Tibet plateau of China.</title>
        <authorList>
            <person name="Tian Z."/>
        </authorList>
    </citation>
    <scope>NUCLEOTIDE SEQUENCE [LARGE SCALE GENOMIC DNA]</scope>
    <source>
        <strain evidence="6 7">JCM 19765</strain>
    </source>
</reference>
<dbReference type="NCBIfam" id="TIGR00208">
    <property type="entry name" value="fliS"/>
    <property type="match status" value="1"/>
</dbReference>
<accession>A0A6N7ELX5</accession>
<dbReference type="CDD" id="cd16098">
    <property type="entry name" value="FliS"/>
    <property type="match status" value="1"/>
</dbReference>
<dbReference type="GO" id="GO:0005829">
    <property type="term" value="C:cytosol"/>
    <property type="evidence" value="ECO:0007669"/>
    <property type="project" value="UniProtKB-SubCell"/>
</dbReference>
<keyword evidence="6" id="KW-0282">Flagellum</keyword>
<keyword evidence="4" id="KW-1005">Bacterial flagellum biogenesis</keyword>
<keyword evidence="5" id="KW-0143">Chaperone</keyword>
<keyword evidence="6" id="KW-0969">Cilium</keyword>
<dbReference type="Gene3D" id="1.20.120.340">
    <property type="entry name" value="Flagellar protein FliS"/>
    <property type="match status" value="1"/>
</dbReference>
<evidence type="ECO:0000313" key="6">
    <source>
        <dbReference type="EMBL" id="MPV38441.1"/>
    </source>
</evidence>
<proteinExistence type="inferred from homology"/>
<evidence type="ECO:0000256" key="2">
    <source>
        <dbReference type="ARBA" id="ARBA00008787"/>
    </source>
</evidence>
<comment type="subcellular location">
    <subcellularLocation>
        <location evidence="1">Cytoplasm</location>
        <location evidence="1">Cytosol</location>
    </subcellularLocation>
</comment>
<dbReference type="OrthoDB" id="3268516at2"/>
<keyword evidence="7" id="KW-1185">Reference proteome</keyword>